<proteinExistence type="predicted"/>
<evidence type="ECO:0000313" key="2">
    <source>
        <dbReference type="Proteomes" id="UP001198565"/>
    </source>
</evidence>
<reference evidence="1 2" key="1">
    <citation type="submission" date="2021-08" db="EMBL/GenBank/DDBJ databases">
        <title>Streptomyces sp. PTM05 isolated from lichen.</title>
        <authorList>
            <person name="Somphong A."/>
            <person name="Phongsopitanun W."/>
            <person name="Tanasupawat S."/>
        </authorList>
    </citation>
    <scope>NUCLEOTIDE SEQUENCE [LARGE SCALE GENOMIC DNA]</scope>
    <source>
        <strain evidence="1 2">Ptm05</strain>
    </source>
</reference>
<keyword evidence="2" id="KW-1185">Reference proteome</keyword>
<dbReference type="EMBL" id="JAINVZ010000005">
    <property type="protein sequence ID" value="MBY8885328.1"/>
    <property type="molecule type" value="Genomic_DNA"/>
</dbReference>
<dbReference type="Proteomes" id="UP001198565">
    <property type="component" value="Unassembled WGS sequence"/>
</dbReference>
<sequence>MEERWILAFDSSCATCGEISAAVSEACGGRLETLPLSHPEVRGTLAGRQKDGEPSRPALLRVGGTDARVRTGVRMAAPLARRLGVRRSVSVLRALGRLRQDAKRVPFEESRRAASGVGRGRFLQLAAGAGVAAGVVLLGRTPAIAEQRCATAAAWAARNKDRLPQRYDDIITYPMAYRRAVYAQLPTNARAQCWTEHLKRYRTTELTSRQRAVMGSAAAILAAPAFLGDGDGGAARTDARLEAFHREAVAAFGAARAGALFATLGPAEGTDGVVSPRNTCTCSVADSWCDNATQCEYHPCSPLSSGCGSFWSKSCDGLCWNS</sequence>
<organism evidence="1 2">
    <name type="scientific">Streptantibioticus parmotrematis</name>
    <dbReference type="NCBI Taxonomy" id="2873249"/>
    <lineage>
        <taxon>Bacteria</taxon>
        <taxon>Bacillati</taxon>
        <taxon>Actinomycetota</taxon>
        <taxon>Actinomycetes</taxon>
        <taxon>Kitasatosporales</taxon>
        <taxon>Streptomycetaceae</taxon>
        <taxon>Streptantibioticus</taxon>
    </lineage>
</organism>
<name>A0ABS7QQ57_9ACTN</name>
<dbReference type="NCBIfam" id="NF033852">
    <property type="entry name" value="fulvocin_rel"/>
    <property type="match status" value="1"/>
</dbReference>
<accession>A0ABS7QQ57</accession>
<dbReference type="RefSeq" id="WP_222976587.1">
    <property type="nucleotide sequence ID" value="NZ_JAINVZ010000005.1"/>
</dbReference>
<evidence type="ECO:0000313" key="1">
    <source>
        <dbReference type="EMBL" id="MBY8885328.1"/>
    </source>
</evidence>
<gene>
    <name evidence="1" type="ORF">K7472_10770</name>
</gene>
<protein>
    <submittedName>
        <fullName evidence="1">Bacteriocin fulvocin C-related protein</fullName>
    </submittedName>
</protein>
<comment type="caution">
    <text evidence="1">The sequence shown here is derived from an EMBL/GenBank/DDBJ whole genome shotgun (WGS) entry which is preliminary data.</text>
</comment>